<dbReference type="Gene3D" id="3.40.50.720">
    <property type="entry name" value="NAD(P)-binding Rossmann-like Domain"/>
    <property type="match status" value="1"/>
</dbReference>
<sequence length="76" mass="8264">MTEHAKSAMPPEVMAFMGQAVPIKRLADPKDYNGIIVFLASDDSSMLPEPPSVLMAELAALCFPVFLPVDNRVIAF</sequence>
<dbReference type="AlphaFoldDB" id="E1YD07"/>
<organism evidence="1">
    <name type="scientific">uncultured Desulfobacterium sp</name>
    <dbReference type="NCBI Taxonomy" id="201089"/>
    <lineage>
        <taxon>Bacteria</taxon>
        <taxon>Pseudomonadati</taxon>
        <taxon>Thermodesulfobacteriota</taxon>
        <taxon>Desulfobacteria</taxon>
        <taxon>Desulfobacterales</taxon>
        <taxon>Desulfobacteriaceae</taxon>
        <taxon>Desulfobacterium</taxon>
        <taxon>environmental samples</taxon>
    </lineage>
</organism>
<dbReference type="EMBL" id="FR695868">
    <property type="protein sequence ID" value="CBX28451.1"/>
    <property type="molecule type" value="Genomic_DNA"/>
</dbReference>
<dbReference type="InterPro" id="IPR036291">
    <property type="entry name" value="NAD(P)-bd_dom_sf"/>
</dbReference>
<proteinExistence type="predicted"/>
<reference evidence="1" key="1">
    <citation type="journal article" date="2011" name="Environ. Microbiol.">
        <title>Genomic insights into the metabolic potential of the polycyclic aromatic hydrocarbon degrading sulfate-reducing Deltaproteobacterium N47.</title>
        <authorList>
            <person name="Bergmann F."/>
            <person name="Selesi D."/>
            <person name="Weinmaier T."/>
            <person name="Tischler P."/>
            <person name="Rattei T."/>
            <person name="Meckenstock R.U."/>
        </authorList>
    </citation>
    <scope>NUCLEOTIDE SEQUENCE</scope>
</reference>
<protein>
    <submittedName>
        <fullName evidence="1">Uncharacterized protein</fullName>
    </submittedName>
</protein>
<gene>
    <name evidence="1" type="ORF">N47_G37750</name>
</gene>
<evidence type="ECO:0000313" key="1">
    <source>
        <dbReference type="EMBL" id="CBX28451.1"/>
    </source>
</evidence>
<dbReference type="SUPFAM" id="SSF51735">
    <property type="entry name" value="NAD(P)-binding Rossmann-fold domains"/>
    <property type="match status" value="1"/>
</dbReference>
<accession>E1YD07</accession>
<name>E1YD07_9BACT</name>